<dbReference type="InterPro" id="IPR057602">
    <property type="entry name" value="Zfn-CCCH_PARP12"/>
</dbReference>
<evidence type="ECO:0000256" key="2">
    <source>
        <dbReference type="ARBA" id="ARBA00004496"/>
    </source>
</evidence>
<dbReference type="PROSITE" id="PS50918">
    <property type="entry name" value="WWE"/>
    <property type="match status" value="1"/>
</dbReference>
<dbReference type="InterPro" id="IPR041360">
    <property type="entry name" value="ZAP_HTH"/>
</dbReference>
<dbReference type="GO" id="GO:0032481">
    <property type="term" value="P:positive regulation of type I interferon production"/>
    <property type="evidence" value="ECO:0007669"/>
    <property type="project" value="TreeGrafter"/>
</dbReference>
<keyword evidence="5 11" id="KW-0479">Metal-binding</keyword>
<dbReference type="InterPro" id="IPR000571">
    <property type="entry name" value="Znf_CCCH"/>
</dbReference>
<dbReference type="GO" id="GO:0009615">
    <property type="term" value="P:response to virus"/>
    <property type="evidence" value="ECO:0007669"/>
    <property type="project" value="TreeGrafter"/>
</dbReference>
<feature type="region of interest" description="Disordered" evidence="12">
    <location>
        <begin position="229"/>
        <end position="256"/>
    </location>
</feature>
<feature type="zinc finger region" description="C3H1-type" evidence="11">
    <location>
        <begin position="165"/>
        <end position="186"/>
    </location>
</feature>
<feature type="compositionally biased region" description="Basic and acidic residues" evidence="12">
    <location>
        <begin position="287"/>
        <end position="302"/>
    </location>
</feature>
<keyword evidence="9" id="KW-0539">Nucleus</keyword>
<evidence type="ECO:0000256" key="3">
    <source>
        <dbReference type="ARBA" id="ARBA00022490"/>
    </source>
</evidence>
<organism evidence="16 17">
    <name type="scientific">Calidris pygmaea</name>
    <name type="common">Spoon-billed sandpiper</name>
    <dbReference type="NCBI Taxonomy" id="425635"/>
    <lineage>
        <taxon>Eukaryota</taxon>
        <taxon>Metazoa</taxon>
        <taxon>Chordata</taxon>
        <taxon>Craniata</taxon>
        <taxon>Vertebrata</taxon>
        <taxon>Euteleostomi</taxon>
        <taxon>Archelosauria</taxon>
        <taxon>Archosauria</taxon>
        <taxon>Dinosauria</taxon>
        <taxon>Saurischia</taxon>
        <taxon>Theropoda</taxon>
        <taxon>Coelurosauria</taxon>
        <taxon>Aves</taxon>
        <taxon>Neognathae</taxon>
        <taxon>Neoaves</taxon>
        <taxon>Charadriiformes</taxon>
        <taxon>Scolopacidae</taxon>
        <taxon>Calidris</taxon>
    </lineage>
</organism>
<feature type="domain" description="C3H1-type" evidence="13">
    <location>
        <begin position="165"/>
        <end position="186"/>
    </location>
</feature>
<dbReference type="Gene3D" id="1.10.10.10">
    <property type="entry name" value="Winged helix-like DNA-binding domain superfamily/Winged helix DNA-binding domain"/>
    <property type="match status" value="1"/>
</dbReference>
<keyword evidence="3" id="KW-0963">Cytoplasm</keyword>
<dbReference type="Gene3D" id="3.90.228.10">
    <property type="match status" value="1"/>
</dbReference>
<evidence type="ECO:0000256" key="1">
    <source>
        <dbReference type="ARBA" id="ARBA00004123"/>
    </source>
</evidence>
<evidence type="ECO:0000256" key="5">
    <source>
        <dbReference type="ARBA" id="ARBA00022723"/>
    </source>
</evidence>
<proteinExistence type="inferred from homology"/>
<evidence type="ECO:0000256" key="11">
    <source>
        <dbReference type="PROSITE-ProRule" id="PRU00723"/>
    </source>
</evidence>
<dbReference type="PANTHER" id="PTHR45740:SF8">
    <property type="entry name" value="ZINC FINGER CCCH-TYPE ANTIVIRAL PROTEIN 1"/>
    <property type="match status" value="1"/>
</dbReference>
<dbReference type="InterPro" id="IPR036388">
    <property type="entry name" value="WH-like_DNA-bd_sf"/>
</dbReference>
<dbReference type="GO" id="GO:0061014">
    <property type="term" value="P:positive regulation of mRNA catabolic process"/>
    <property type="evidence" value="ECO:0007669"/>
    <property type="project" value="TreeGrafter"/>
</dbReference>
<dbReference type="GO" id="GO:1990404">
    <property type="term" value="F:NAD+-protein mono-ADP-ribosyltransferase activity"/>
    <property type="evidence" value="ECO:0007669"/>
    <property type="project" value="TreeGrafter"/>
</dbReference>
<dbReference type="PROSITE" id="PS50103">
    <property type="entry name" value="ZF_C3H1"/>
    <property type="match status" value="2"/>
</dbReference>
<dbReference type="Pfam" id="PF25261">
    <property type="entry name" value="zf-CCCH_PARP12"/>
    <property type="match status" value="1"/>
</dbReference>
<feature type="zinc finger region" description="C3H1-type" evidence="11">
    <location>
        <begin position="84"/>
        <end position="107"/>
    </location>
</feature>
<evidence type="ECO:0000313" key="17">
    <source>
        <dbReference type="Proteomes" id="UP000694419"/>
    </source>
</evidence>
<comment type="subcellular location">
    <subcellularLocation>
        <location evidence="2">Cytoplasm</location>
    </subcellularLocation>
    <subcellularLocation>
        <location evidence="1">Nucleus</location>
    </subcellularLocation>
</comment>
<dbReference type="InterPro" id="IPR051712">
    <property type="entry name" value="ARTD-AVP"/>
</dbReference>
<evidence type="ECO:0000256" key="8">
    <source>
        <dbReference type="ARBA" id="ARBA00022833"/>
    </source>
</evidence>
<dbReference type="InterPro" id="IPR037197">
    <property type="entry name" value="WWE_dom_sf"/>
</dbReference>
<dbReference type="PROSITE" id="PS51059">
    <property type="entry name" value="PARP_CATALYTIC"/>
    <property type="match status" value="1"/>
</dbReference>
<feature type="domain" description="PARP catalytic" evidence="15">
    <location>
        <begin position="502"/>
        <end position="704"/>
    </location>
</feature>
<feature type="compositionally biased region" description="Polar residues" evidence="12">
    <location>
        <begin position="270"/>
        <end position="281"/>
    </location>
</feature>
<evidence type="ECO:0000256" key="6">
    <source>
        <dbReference type="ARBA" id="ARBA00022737"/>
    </source>
</evidence>
<dbReference type="Pfam" id="PF23466">
    <property type="entry name" value="WWE_4"/>
    <property type="match status" value="1"/>
</dbReference>
<dbReference type="CDD" id="cd01439">
    <property type="entry name" value="TCCD_inducible_PARP_like"/>
    <property type="match status" value="1"/>
</dbReference>
<dbReference type="InterPro" id="IPR004170">
    <property type="entry name" value="WWE_dom"/>
</dbReference>
<feature type="domain" description="WWE" evidence="14">
    <location>
        <begin position="392"/>
        <end position="475"/>
    </location>
</feature>
<dbReference type="SUPFAM" id="SSF117839">
    <property type="entry name" value="WWE domain"/>
    <property type="match status" value="1"/>
</dbReference>
<dbReference type="GO" id="GO:0003723">
    <property type="term" value="F:RNA binding"/>
    <property type="evidence" value="ECO:0007669"/>
    <property type="project" value="TreeGrafter"/>
</dbReference>
<dbReference type="GO" id="GO:0003950">
    <property type="term" value="F:NAD+ poly-ADP-ribosyltransferase activity"/>
    <property type="evidence" value="ECO:0007669"/>
    <property type="project" value="InterPro"/>
</dbReference>
<dbReference type="GO" id="GO:0005737">
    <property type="term" value="C:cytoplasm"/>
    <property type="evidence" value="ECO:0007669"/>
    <property type="project" value="UniProtKB-SubCell"/>
</dbReference>
<evidence type="ECO:0000256" key="7">
    <source>
        <dbReference type="ARBA" id="ARBA00022771"/>
    </source>
</evidence>
<dbReference type="Gene3D" id="3.30.720.50">
    <property type="match status" value="1"/>
</dbReference>
<evidence type="ECO:0000313" key="16">
    <source>
        <dbReference type="Ensembl" id="ENSCPGP00000016993.1"/>
    </source>
</evidence>
<dbReference type="SUPFAM" id="SSF56399">
    <property type="entry name" value="ADP-ribosylation"/>
    <property type="match status" value="1"/>
</dbReference>
<dbReference type="AlphaFoldDB" id="A0A8C3PPE2"/>
<dbReference type="PANTHER" id="PTHR45740">
    <property type="entry name" value="POLY [ADP-RIBOSE] POLYMERASE"/>
    <property type="match status" value="1"/>
</dbReference>
<dbReference type="SMART" id="SM00356">
    <property type="entry name" value="ZnF_C3H1"/>
    <property type="match status" value="3"/>
</dbReference>
<keyword evidence="17" id="KW-1185">Reference proteome</keyword>
<comment type="similarity">
    <text evidence="10">Belongs to the ARTD/PARP family.</text>
</comment>
<feature type="domain" description="C3H1-type" evidence="13">
    <location>
        <begin position="84"/>
        <end position="107"/>
    </location>
</feature>
<reference evidence="16" key="2">
    <citation type="submission" date="2025-09" db="UniProtKB">
        <authorList>
            <consortium name="Ensembl"/>
        </authorList>
    </citation>
    <scope>IDENTIFICATION</scope>
</reference>
<dbReference type="GO" id="GO:0008270">
    <property type="term" value="F:zinc ion binding"/>
    <property type="evidence" value="ECO:0007669"/>
    <property type="project" value="UniProtKB-KW"/>
</dbReference>
<evidence type="ECO:0000259" key="14">
    <source>
        <dbReference type="PROSITE" id="PS50918"/>
    </source>
</evidence>
<evidence type="ECO:0000256" key="9">
    <source>
        <dbReference type="ARBA" id="ARBA00023242"/>
    </source>
</evidence>
<keyword evidence="8 11" id="KW-0862">Zinc</keyword>
<dbReference type="Ensembl" id="ENSCPGT00000018579.1">
    <property type="protein sequence ID" value="ENSCPGP00000016993.1"/>
    <property type="gene ID" value="ENSCPGG00000011903.1"/>
</dbReference>
<dbReference type="InterPro" id="IPR012317">
    <property type="entry name" value="Poly(ADP-ribose)pol_cat_dom"/>
</dbReference>
<evidence type="ECO:0000259" key="13">
    <source>
        <dbReference type="PROSITE" id="PS50103"/>
    </source>
</evidence>
<reference evidence="16" key="1">
    <citation type="submission" date="2025-08" db="UniProtKB">
        <authorList>
            <consortium name="Ensembl"/>
        </authorList>
    </citation>
    <scope>IDENTIFICATION</scope>
</reference>
<dbReference type="Pfam" id="PF02825">
    <property type="entry name" value="WWE"/>
    <property type="match status" value="1"/>
</dbReference>
<dbReference type="Pfam" id="PF18606">
    <property type="entry name" value="HTH_53"/>
    <property type="match status" value="1"/>
</dbReference>
<evidence type="ECO:0000259" key="15">
    <source>
        <dbReference type="PROSITE" id="PS51059"/>
    </source>
</evidence>
<sequence>MADPAVCCFLTKTLCGQGGRLGLPEFQRLVGLSPQQLEETLSAAGPQRFLVVRGGGGDHPSVLAVSGVRVCPRKDCEGCERLHLCKGHLLGKCGLGSRSCKYSHDIINAENKKVLKSHELSCLDENDLRVLLLQNDPFFFPDVCQFYNRKDDACIQRNNCNKLHICRHFLHGECRFLPCKRSHNLLDAHALAVLQNGGIDGRIASNIQTIYDHRHADFIKELKKEKSKYMKKTADRRSKELRVPLETAGSTLHTPPSKALFIQSSHAGLSSSVPDLSQHQLPTGAGGKDKDKKDDSSTKGLKDNKEDNCDEICVFHVWKYCKHKDKCRFVHYHLPYRWQVYNGITWNDLSMMEEVEKAYCDPKTSSIPDKNINFKTMTCGSSLLRRLSTPSSVTKPGFVLTTQWIWYWKNDEGQWIEYGEQNSVNAPSSAVIENLYLADPDTTIFFQAGLHDYQLNFKEMTQTNISYKTRRQVCRRPKFVSFEDMQKIKKGQKDSSIPSKTCPTHWDASALPEFGYKTVELSNTTSEYDKIKQLFQQTMKGYSILKIRRIQNPSLWKVFQWQKEQMKRENGGKEVNEKLLFHGTKTSFVESICLHNFDWRICGSNGTSYGKGSYFARDASYSHAYCQSAVKTSTMFVARVLVGDYVRGNATYVRPPAKSADGLRFYDSCVDNELNPSIFVVFEKYQIYPEYVIDYKEEEKCILS</sequence>
<dbReference type="Pfam" id="PF00644">
    <property type="entry name" value="PARP"/>
    <property type="match status" value="1"/>
</dbReference>
<protein>
    <submittedName>
        <fullName evidence="16">Uncharacterized protein</fullName>
    </submittedName>
</protein>
<accession>A0A8C3PPE2</accession>
<dbReference type="Proteomes" id="UP000694419">
    <property type="component" value="Unplaced"/>
</dbReference>
<keyword evidence="7 11" id="KW-0863">Zinc-finger</keyword>
<feature type="region of interest" description="Disordered" evidence="12">
    <location>
        <begin position="270"/>
        <end position="302"/>
    </location>
</feature>
<keyword evidence="6" id="KW-0677">Repeat</keyword>
<feature type="compositionally biased region" description="Basic and acidic residues" evidence="12">
    <location>
        <begin position="229"/>
        <end position="243"/>
    </location>
</feature>
<evidence type="ECO:0000256" key="12">
    <source>
        <dbReference type="SAM" id="MobiDB-lite"/>
    </source>
</evidence>
<name>A0A8C3PPE2_9CHAR</name>
<dbReference type="GO" id="GO:0005634">
    <property type="term" value="C:nucleus"/>
    <property type="evidence" value="ECO:0007669"/>
    <property type="project" value="UniProtKB-SubCell"/>
</dbReference>
<evidence type="ECO:0000256" key="4">
    <source>
        <dbReference type="ARBA" id="ARBA00022553"/>
    </source>
</evidence>
<keyword evidence="4" id="KW-0597">Phosphoprotein</keyword>
<evidence type="ECO:0000256" key="10">
    <source>
        <dbReference type="ARBA" id="ARBA00024347"/>
    </source>
</evidence>